<dbReference type="Proteomes" id="UP000638014">
    <property type="component" value="Unassembled WGS sequence"/>
</dbReference>
<comment type="caution">
    <text evidence="2">The sequence shown here is derived from an EMBL/GenBank/DDBJ whole genome shotgun (WGS) entry which is preliminary data.</text>
</comment>
<feature type="transmembrane region" description="Helical" evidence="1">
    <location>
        <begin position="169"/>
        <end position="187"/>
    </location>
</feature>
<keyword evidence="1" id="KW-0472">Membrane</keyword>
<dbReference type="Pfam" id="PF14348">
    <property type="entry name" value="DtrJ-like"/>
    <property type="match status" value="1"/>
</dbReference>
<sequence length="221" mass="25150">MAETDVSNEPGQHVTLVHTLMLVGCCAILGWLFFFCKPAKVQHYVESEVSYLGHVVPSSNWHKITYRAGEWYQFLMVDSGVKNAIERTLIPDESSDSLSHATSKYSGIVYNVAHNSQILFYQVCFRASVLLYWLLLMAPLIIGFMVDGYYQWHIKRYTFGHVSTNRYQIWSRIWVALALLATLYVILPAVTVKLATLYAPALLIGMGLVIGQLWSNFQKSF</sequence>
<name>A0A8J6QGG1_9GAMM</name>
<evidence type="ECO:0000313" key="2">
    <source>
        <dbReference type="EMBL" id="MBD1389484.1"/>
    </source>
</evidence>
<reference evidence="2" key="1">
    <citation type="submission" date="2020-09" db="EMBL/GenBank/DDBJ databases">
        <title>A novel bacterium of genus Neiella, isolated from South China Sea.</title>
        <authorList>
            <person name="Huang H."/>
            <person name="Mo K."/>
            <person name="Hu Y."/>
        </authorList>
    </citation>
    <scope>NUCLEOTIDE SEQUENCE</scope>
    <source>
        <strain evidence="2">HB171785</strain>
    </source>
</reference>
<proteinExistence type="predicted"/>
<dbReference type="InterPro" id="IPR022266">
    <property type="entry name" value="DtrJ-like"/>
</dbReference>
<keyword evidence="3" id="KW-1185">Reference proteome</keyword>
<gene>
    <name evidence="2" type="ORF">IC617_08595</name>
</gene>
<dbReference type="RefSeq" id="WP_191144590.1">
    <property type="nucleotide sequence ID" value="NZ_JACXAF010000009.1"/>
</dbReference>
<feature type="transmembrane region" description="Helical" evidence="1">
    <location>
        <begin position="129"/>
        <end position="149"/>
    </location>
</feature>
<feature type="transmembrane region" description="Helical" evidence="1">
    <location>
        <begin position="194"/>
        <end position="214"/>
    </location>
</feature>
<evidence type="ECO:0000313" key="3">
    <source>
        <dbReference type="Proteomes" id="UP000638014"/>
    </source>
</evidence>
<keyword evidence="1" id="KW-0812">Transmembrane</keyword>
<dbReference type="EMBL" id="JACXAF010000009">
    <property type="protein sequence ID" value="MBD1389484.1"/>
    <property type="molecule type" value="Genomic_DNA"/>
</dbReference>
<organism evidence="2 3">
    <name type="scientific">Neiella litorisoli</name>
    <dbReference type="NCBI Taxonomy" id="2771431"/>
    <lineage>
        <taxon>Bacteria</taxon>
        <taxon>Pseudomonadati</taxon>
        <taxon>Pseudomonadota</taxon>
        <taxon>Gammaproteobacteria</taxon>
        <taxon>Alteromonadales</taxon>
        <taxon>Echinimonadaceae</taxon>
        <taxon>Neiella</taxon>
    </lineage>
</organism>
<accession>A0A8J6QGG1</accession>
<dbReference type="AlphaFoldDB" id="A0A8J6QGG1"/>
<evidence type="ECO:0000256" key="1">
    <source>
        <dbReference type="SAM" id="Phobius"/>
    </source>
</evidence>
<protein>
    <submittedName>
        <fullName evidence="2">DUF4400 domain-containing protein</fullName>
    </submittedName>
</protein>
<feature type="transmembrane region" description="Helical" evidence="1">
    <location>
        <begin position="16"/>
        <end position="36"/>
    </location>
</feature>
<keyword evidence="1" id="KW-1133">Transmembrane helix</keyword>